<accession>A0A382FNN3</accession>
<dbReference type="InterPro" id="IPR011051">
    <property type="entry name" value="RmlC_Cupin_sf"/>
</dbReference>
<protein>
    <recommendedName>
        <fullName evidence="2">Prolyl 4-hydroxylase alpha subunit Fe(2+) 2OG dioxygenase domain-containing protein</fullName>
    </recommendedName>
</protein>
<evidence type="ECO:0000313" key="1">
    <source>
        <dbReference type="EMBL" id="SVB64736.1"/>
    </source>
</evidence>
<gene>
    <name evidence="1" type="ORF">METZ01_LOCUS217590</name>
</gene>
<dbReference type="SUPFAM" id="SSF51182">
    <property type="entry name" value="RmlC-like cupins"/>
    <property type="match status" value="1"/>
</dbReference>
<evidence type="ECO:0008006" key="2">
    <source>
        <dbReference type="Google" id="ProtNLM"/>
    </source>
</evidence>
<reference evidence="1" key="1">
    <citation type="submission" date="2018-05" db="EMBL/GenBank/DDBJ databases">
        <authorList>
            <person name="Lanie J.A."/>
            <person name="Ng W.-L."/>
            <person name="Kazmierczak K.M."/>
            <person name="Andrzejewski T.M."/>
            <person name="Davidsen T.M."/>
            <person name="Wayne K.J."/>
            <person name="Tettelin H."/>
            <person name="Glass J.I."/>
            <person name="Rusch D."/>
            <person name="Podicherti R."/>
            <person name="Tsui H.-C.T."/>
            <person name="Winkler M.E."/>
        </authorList>
    </citation>
    <scope>NUCLEOTIDE SEQUENCE</scope>
</reference>
<sequence length="183" mass="21116">MIIVNRIEGHEEHKASLLAKIELLKDVPGLPFWDIQGQETPVMPGVYSDWGATPHIEREYLDEFYDLIDPVMESIAESLGFLVPEYLIRDYRMGITKIWFNQYSEGGEHDWHNHPGCQFTNCYYLELPDVEYATEVVGADGKLCKIHAKEGDVMTCPAWMKHRSKPNGPERKTIIAWNSNYEV</sequence>
<proteinExistence type="predicted"/>
<dbReference type="EMBL" id="UINC01051049">
    <property type="protein sequence ID" value="SVB64736.1"/>
    <property type="molecule type" value="Genomic_DNA"/>
</dbReference>
<dbReference type="AlphaFoldDB" id="A0A382FNN3"/>
<name>A0A382FNN3_9ZZZZ</name>
<dbReference type="Gene3D" id="2.60.120.620">
    <property type="entry name" value="q2cbj1_9rhob like domain"/>
    <property type="match status" value="1"/>
</dbReference>
<organism evidence="1">
    <name type="scientific">marine metagenome</name>
    <dbReference type="NCBI Taxonomy" id="408172"/>
    <lineage>
        <taxon>unclassified sequences</taxon>
        <taxon>metagenomes</taxon>
        <taxon>ecological metagenomes</taxon>
    </lineage>
</organism>